<proteinExistence type="predicted"/>
<feature type="compositionally biased region" description="Basic and acidic residues" evidence="1">
    <location>
        <begin position="45"/>
        <end position="54"/>
    </location>
</feature>
<evidence type="ECO:0000313" key="3">
    <source>
        <dbReference type="EMBL" id="MFC7060218.1"/>
    </source>
</evidence>
<accession>A0ABD5W4E9</accession>
<dbReference type="RefSeq" id="WP_267164283.1">
    <property type="nucleotide sequence ID" value="NZ_CP112973.1"/>
</dbReference>
<gene>
    <name evidence="2" type="ORF">ACFQQG_20155</name>
    <name evidence="3" type="ORF">ACFQQG_20945</name>
    <name evidence="4" type="ORF">ACFQQG_21190</name>
</gene>
<sequence>MPGTIGDAERALHDADGHTPAVNKDIKVPSTETEEGTESVTTGDADVKELLQRL</sequence>
<name>A0ABD5W4E9_9EURY</name>
<keyword evidence="5" id="KW-1185">Reference proteome</keyword>
<reference evidence="5" key="2">
    <citation type="journal article" date="2019" name="Int. J. Syst. Evol. Microbiol.">
        <title>The Global Catalogue of Microorganisms (GCM) 10K type strain sequencing project: providing services to taxonomists for standard genome sequencing and annotation.</title>
        <authorList>
            <consortium name="The Broad Institute Genomics Platform"/>
            <consortium name="The Broad Institute Genome Sequencing Center for Infectious Disease"/>
            <person name="Wu L."/>
            <person name="Ma J."/>
        </authorList>
    </citation>
    <scope>NUCLEOTIDE SEQUENCE [LARGE SCALE GENOMIC DNA]</scope>
    <source>
        <strain evidence="5">JCM 30072</strain>
    </source>
</reference>
<dbReference type="EMBL" id="JBHSZI010000006">
    <property type="protein sequence ID" value="MFC7060218.1"/>
    <property type="molecule type" value="Genomic_DNA"/>
</dbReference>
<evidence type="ECO:0000313" key="2">
    <source>
        <dbReference type="EMBL" id="MFC7060097.1"/>
    </source>
</evidence>
<protein>
    <submittedName>
        <fullName evidence="4">Uncharacterized protein</fullName>
    </submittedName>
</protein>
<reference evidence="4" key="1">
    <citation type="journal article" date="2014" name="Int. J. Syst. Evol. Microbiol.">
        <title>Complete genome sequence of Corynebacterium casei LMG S-19264T (=DSM 44701T), isolated from a smear-ripened cheese.</title>
        <authorList>
            <consortium name="US DOE Joint Genome Institute (JGI-PGF)"/>
            <person name="Walter F."/>
            <person name="Albersmeier A."/>
            <person name="Kalinowski J."/>
            <person name="Ruckert C."/>
        </authorList>
    </citation>
    <scope>NUCLEOTIDE SEQUENCE [LARGE SCALE GENOMIC DNA]</scope>
    <source>
        <strain evidence="4">CGMCC 1.12553</strain>
    </source>
</reference>
<evidence type="ECO:0000313" key="5">
    <source>
        <dbReference type="Proteomes" id="UP001596445"/>
    </source>
</evidence>
<feature type="region of interest" description="Disordered" evidence="1">
    <location>
        <begin position="1"/>
        <end position="54"/>
    </location>
</feature>
<evidence type="ECO:0000256" key="1">
    <source>
        <dbReference type="SAM" id="MobiDB-lite"/>
    </source>
</evidence>
<evidence type="ECO:0000313" key="4">
    <source>
        <dbReference type="EMBL" id="MFC7060250.1"/>
    </source>
</evidence>
<dbReference type="EMBL" id="JBHSZI010000006">
    <property type="protein sequence ID" value="MFC7060097.1"/>
    <property type="molecule type" value="Genomic_DNA"/>
</dbReference>
<dbReference type="AlphaFoldDB" id="A0ABD5W4E9"/>
<dbReference type="Proteomes" id="UP001596445">
    <property type="component" value="Unassembled WGS sequence"/>
</dbReference>
<comment type="caution">
    <text evidence="4">The sequence shown here is derived from an EMBL/GenBank/DDBJ whole genome shotgun (WGS) entry which is preliminary data.</text>
</comment>
<organism evidence="4 5">
    <name type="scientific">Halovenus salina</name>
    <dbReference type="NCBI Taxonomy" id="1510225"/>
    <lineage>
        <taxon>Archaea</taxon>
        <taxon>Methanobacteriati</taxon>
        <taxon>Methanobacteriota</taxon>
        <taxon>Stenosarchaea group</taxon>
        <taxon>Halobacteria</taxon>
        <taxon>Halobacteriales</taxon>
        <taxon>Haloarculaceae</taxon>
        <taxon>Halovenus</taxon>
    </lineage>
</organism>
<dbReference type="EMBL" id="JBHSZI010000007">
    <property type="protein sequence ID" value="MFC7060250.1"/>
    <property type="molecule type" value="Genomic_DNA"/>
</dbReference>
<dbReference type="GeneID" id="76632188"/>
<reference evidence="4" key="3">
    <citation type="submission" date="2024-09" db="EMBL/GenBank/DDBJ databases">
        <authorList>
            <person name="Sun Q."/>
        </authorList>
    </citation>
    <scope>NUCLEOTIDE SEQUENCE</scope>
    <source>
        <strain evidence="4">CGMCC 1.12553</strain>
    </source>
</reference>
<feature type="compositionally biased region" description="Basic and acidic residues" evidence="1">
    <location>
        <begin position="7"/>
        <end position="17"/>
    </location>
</feature>